<keyword evidence="2" id="KW-1133">Transmembrane helix</keyword>
<name>A0AA39CBK5_9EURO</name>
<evidence type="ECO:0000313" key="3">
    <source>
        <dbReference type="EMBL" id="KAJ9602389.1"/>
    </source>
</evidence>
<organism evidence="3 4">
    <name type="scientific">Cladophialophora chaetospira</name>
    <dbReference type="NCBI Taxonomy" id="386627"/>
    <lineage>
        <taxon>Eukaryota</taxon>
        <taxon>Fungi</taxon>
        <taxon>Dikarya</taxon>
        <taxon>Ascomycota</taxon>
        <taxon>Pezizomycotina</taxon>
        <taxon>Eurotiomycetes</taxon>
        <taxon>Chaetothyriomycetidae</taxon>
        <taxon>Chaetothyriales</taxon>
        <taxon>Herpotrichiellaceae</taxon>
        <taxon>Cladophialophora</taxon>
    </lineage>
</organism>
<comment type="caution">
    <text evidence="3">The sequence shown here is derived from an EMBL/GenBank/DDBJ whole genome shotgun (WGS) entry which is preliminary data.</text>
</comment>
<sequence>MLQADMIPRSLELDNINANNASQTRSSVPEMSKPSQESTRLIQQDDVEATASPNVLRRRTTNFVKPPNPTAPPSEHNKLHGLDSGAAKTARPKPYLFKRYLARSTLNVIGPIFVIAFYLFIFFEYFLRPASNDVVPPRIVDGKTTFYTWLVLSIFLLDWARSAVAGFEAAALTKPALAPVSAMQLMWHLDRSWGGLSGWWNVIVYACKYWRHKFARNQEDILWNGPGRLWWYLSLSSFVLYAAVPLAGLSMDPVRALKHSNRLPTILGANYSTFDARTNAQVADLASGRWRTGFPTTPEAPTIFYAPKGTANVSTTFFEDSIQALFESDRSSHYVSNRTITFFSGPRIAERVHGTAWGLSTAVSCSAVNIYHGLDLIKVDNHSTWKAPGLNSRDFHPSGIGVGTSSYNYYGTSPAVFFNDTVYGVSFQYIIASDRNLAPGLGEYLAENEDLVQLPMNGSFELAIWQKSGTPVQTHAVESMAQNALVVISEDHLGYGVRCTVSSDIGFASLDAGTRTYSKFHCRRASRTGSLTALALSVQRIFEYPGISAIQTIVLAALSGITPGYMGAPTCLPTEAGLRADTTCSLLYGANLATGGIPSMVPLPNDPNPNGTILQQPLIPPERMTLAMYKIFGEAAAAMLAVGPSNWTSSDLKGLDTVNDLAIGVVPWQVVVTLLLIWAVITVLPQLWVFSEKRWSSTLEAFEMFRFGAEYREVVQQFEGNDFRENQILRQVPGMIGDLESRRKRGFVGLSKVRALPDRSYMHDRVATRE</sequence>
<protein>
    <submittedName>
        <fullName evidence="3">Uncharacterized protein</fullName>
    </submittedName>
</protein>
<keyword evidence="2" id="KW-0472">Membrane</keyword>
<keyword evidence="2" id="KW-0812">Transmembrane</keyword>
<feature type="region of interest" description="Disordered" evidence="1">
    <location>
        <begin position="1"/>
        <end position="86"/>
    </location>
</feature>
<dbReference type="AlphaFoldDB" id="A0AA39CBK5"/>
<feature type="transmembrane region" description="Helical" evidence="2">
    <location>
        <begin position="106"/>
        <end position="126"/>
    </location>
</feature>
<proteinExistence type="predicted"/>
<feature type="transmembrane region" description="Helical" evidence="2">
    <location>
        <begin position="231"/>
        <end position="249"/>
    </location>
</feature>
<feature type="compositionally biased region" description="Polar residues" evidence="1">
    <location>
        <begin position="16"/>
        <end position="42"/>
    </location>
</feature>
<keyword evidence="4" id="KW-1185">Reference proteome</keyword>
<reference evidence="3" key="1">
    <citation type="submission" date="2022-10" db="EMBL/GenBank/DDBJ databases">
        <title>Culturing micro-colonial fungi from biological soil crusts in the Mojave desert and describing Neophaeococcomyces mojavensis, and introducing the new genera and species Taxawa tesnikishii.</title>
        <authorList>
            <person name="Kurbessoian T."/>
            <person name="Stajich J.E."/>
        </authorList>
    </citation>
    <scope>NUCLEOTIDE SEQUENCE</scope>
    <source>
        <strain evidence="3">TK_41</strain>
    </source>
</reference>
<accession>A0AA39CBK5</accession>
<dbReference type="Proteomes" id="UP001172673">
    <property type="component" value="Unassembled WGS sequence"/>
</dbReference>
<feature type="transmembrane region" description="Helical" evidence="2">
    <location>
        <begin position="193"/>
        <end position="211"/>
    </location>
</feature>
<evidence type="ECO:0000313" key="4">
    <source>
        <dbReference type="Proteomes" id="UP001172673"/>
    </source>
</evidence>
<dbReference type="EMBL" id="JAPDRK010000027">
    <property type="protein sequence ID" value="KAJ9602389.1"/>
    <property type="molecule type" value="Genomic_DNA"/>
</dbReference>
<gene>
    <name evidence="3" type="ORF">H2200_013244</name>
</gene>
<feature type="transmembrane region" description="Helical" evidence="2">
    <location>
        <begin position="667"/>
        <end position="690"/>
    </location>
</feature>
<evidence type="ECO:0000256" key="2">
    <source>
        <dbReference type="SAM" id="Phobius"/>
    </source>
</evidence>
<evidence type="ECO:0000256" key="1">
    <source>
        <dbReference type="SAM" id="MobiDB-lite"/>
    </source>
</evidence>